<dbReference type="Gene3D" id="3.30.450.20">
    <property type="entry name" value="PAS domain"/>
    <property type="match status" value="1"/>
</dbReference>
<dbReference type="InterPro" id="IPR025944">
    <property type="entry name" value="Sigma_54_int_dom_CS"/>
</dbReference>
<dbReference type="InterPro" id="IPR030828">
    <property type="entry name" value="HTH_TyrR"/>
</dbReference>
<dbReference type="InterPro" id="IPR027417">
    <property type="entry name" value="P-loop_NTPase"/>
</dbReference>
<evidence type="ECO:0000259" key="10">
    <source>
        <dbReference type="PROSITE" id="PS50045"/>
    </source>
</evidence>
<dbReference type="SUPFAM" id="SSF55785">
    <property type="entry name" value="PYP-like sensor domain (PAS domain)"/>
    <property type="match status" value="1"/>
</dbReference>
<dbReference type="InterPro" id="IPR000014">
    <property type="entry name" value="PAS"/>
</dbReference>
<dbReference type="AlphaFoldDB" id="A0A286GJU0"/>
<keyword evidence="4" id="KW-0902">Two-component regulatory system</keyword>
<dbReference type="RefSeq" id="WP_097279300.1">
    <property type="nucleotide sequence ID" value="NZ_OCNJ01000004.1"/>
</dbReference>
<evidence type="ECO:0000256" key="8">
    <source>
        <dbReference type="ARBA" id="ARBA00023163"/>
    </source>
</evidence>
<keyword evidence="3" id="KW-0067">ATP-binding</keyword>
<dbReference type="PROSITE" id="PS00676">
    <property type="entry name" value="SIGMA54_INTERACT_2"/>
    <property type="match status" value="1"/>
</dbReference>
<dbReference type="InterPro" id="IPR058031">
    <property type="entry name" value="AAA_lid_NorR"/>
</dbReference>
<dbReference type="Pfam" id="PF18024">
    <property type="entry name" value="HTH_50"/>
    <property type="match status" value="1"/>
</dbReference>
<evidence type="ECO:0000256" key="1">
    <source>
        <dbReference type="ARBA" id="ARBA00022741"/>
    </source>
</evidence>
<dbReference type="Gene3D" id="3.40.50.300">
    <property type="entry name" value="P-loop containing nucleotide triphosphate hydrolases"/>
    <property type="match status" value="1"/>
</dbReference>
<dbReference type="PROSITE" id="PS00675">
    <property type="entry name" value="SIGMA54_INTERACT_1"/>
    <property type="match status" value="1"/>
</dbReference>
<dbReference type="EMBL" id="OCNJ01000004">
    <property type="protein sequence ID" value="SOD95476.1"/>
    <property type="molecule type" value="Genomic_DNA"/>
</dbReference>
<dbReference type="GO" id="GO:0005524">
    <property type="term" value="F:ATP binding"/>
    <property type="evidence" value="ECO:0007669"/>
    <property type="project" value="UniProtKB-KW"/>
</dbReference>
<keyword evidence="5" id="KW-0805">Transcription regulation</keyword>
<protein>
    <recommendedName>
        <fullName evidence="9">HTH-type transcriptional regulatory protein TyrR</fullName>
    </recommendedName>
</protein>
<dbReference type="SMART" id="SM00382">
    <property type="entry name" value="AAA"/>
    <property type="match status" value="1"/>
</dbReference>
<dbReference type="InterPro" id="IPR025943">
    <property type="entry name" value="Sigma_54_int_dom_ATP-bd_2"/>
</dbReference>
<dbReference type="Gene3D" id="1.10.8.60">
    <property type="match status" value="1"/>
</dbReference>
<dbReference type="InterPro" id="IPR013656">
    <property type="entry name" value="PAS_4"/>
</dbReference>
<dbReference type="InterPro" id="IPR035965">
    <property type="entry name" value="PAS-like_dom_sf"/>
</dbReference>
<dbReference type="SUPFAM" id="SSF46689">
    <property type="entry name" value="Homeodomain-like"/>
    <property type="match status" value="1"/>
</dbReference>
<feature type="domain" description="Sigma-54 factor interaction" evidence="10">
    <location>
        <begin position="160"/>
        <end position="385"/>
    </location>
</feature>
<gene>
    <name evidence="11" type="ORF">SAMN05421508_104353</name>
</gene>
<evidence type="ECO:0000313" key="11">
    <source>
        <dbReference type="EMBL" id="SOD95476.1"/>
    </source>
</evidence>
<keyword evidence="8" id="KW-0804">Transcription</keyword>
<evidence type="ECO:0000256" key="3">
    <source>
        <dbReference type="ARBA" id="ARBA00022840"/>
    </source>
</evidence>
<proteinExistence type="predicted"/>
<evidence type="ECO:0000256" key="2">
    <source>
        <dbReference type="ARBA" id="ARBA00022797"/>
    </source>
</evidence>
<dbReference type="InterPro" id="IPR009057">
    <property type="entry name" value="Homeodomain-like_sf"/>
</dbReference>
<dbReference type="GO" id="GO:0006355">
    <property type="term" value="P:regulation of DNA-templated transcription"/>
    <property type="evidence" value="ECO:0007669"/>
    <property type="project" value="InterPro"/>
</dbReference>
<evidence type="ECO:0000256" key="5">
    <source>
        <dbReference type="ARBA" id="ARBA00023015"/>
    </source>
</evidence>
<evidence type="ECO:0000313" key="12">
    <source>
        <dbReference type="Proteomes" id="UP000219621"/>
    </source>
</evidence>
<keyword evidence="7" id="KW-0010">Activator</keyword>
<dbReference type="SUPFAM" id="SSF52540">
    <property type="entry name" value="P-loop containing nucleoside triphosphate hydrolases"/>
    <property type="match status" value="1"/>
</dbReference>
<dbReference type="Pfam" id="PF08448">
    <property type="entry name" value="PAS_4"/>
    <property type="match status" value="1"/>
</dbReference>
<evidence type="ECO:0000256" key="7">
    <source>
        <dbReference type="ARBA" id="ARBA00023159"/>
    </source>
</evidence>
<keyword evidence="2" id="KW-0058">Aromatic hydrocarbons catabolism</keyword>
<dbReference type="PANTHER" id="PTHR32071">
    <property type="entry name" value="TRANSCRIPTIONAL REGULATORY PROTEIN"/>
    <property type="match status" value="1"/>
</dbReference>
<dbReference type="CDD" id="cd00009">
    <property type="entry name" value="AAA"/>
    <property type="match status" value="1"/>
</dbReference>
<organism evidence="11 12">
    <name type="scientific">Caenispirillum bisanense</name>
    <dbReference type="NCBI Taxonomy" id="414052"/>
    <lineage>
        <taxon>Bacteria</taxon>
        <taxon>Pseudomonadati</taxon>
        <taxon>Pseudomonadota</taxon>
        <taxon>Alphaproteobacteria</taxon>
        <taxon>Rhodospirillales</taxon>
        <taxon>Novispirillaceae</taxon>
        <taxon>Caenispirillum</taxon>
    </lineage>
</organism>
<dbReference type="Pfam" id="PF00158">
    <property type="entry name" value="Sigma54_activat"/>
    <property type="match status" value="1"/>
</dbReference>
<dbReference type="Pfam" id="PF25601">
    <property type="entry name" value="AAA_lid_14"/>
    <property type="match status" value="1"/>
</dbReference>
<evidence type="ECO:0000256" key="9">
    <source>
        <dbReference type="ARBA" id="ARBA00029500"/>
    </source>
</evidence>
<dbReference type="CDD" id="cd00130">
    <property type="entry name" value="PAS"/>
    <property type="match status" value="1"/>
</dbReference>
<dbReference type="GO" id="GO:0003677">
    <property type="term" value="F:DNA binding"/>
    <property type="evidence" value="ECO:0007669"/>
    <property type="project" value="UniProtKB-KW"/>
</dbReference>
<dbReference type="OrthoDB" id="9805953at2"/>
<dbReference type="InterPro" id="IPR002078">
    <property type="entry name" value="Sigma_54_int"/>
</dbReference>
<dbReference type="InterPro" id="IPR003593">
    <property type="entry name" value="AAA+_ATPase"/>
</dbReference>
<keyword evidence="1" id="KW-0547">Nucleotide-binding</keyword>
<accession>A0A286GJU0</accession>
<evidence type="ECO:0000256" key="4">
    <source>
        <dbReference type="ARBA" id="ARBA00023012"/>
    </source>
</evidence>
<dbReference type="Gene3D" id="1.10.10.60">
    <property type="entry name" value="Homeodomain-like"/>
    <property type="match status" value="1"/>
</dbReference>
<dbReference type="InterPro" id="IPR025662">
    <property type="entry name" value="Sigma_54_int_dom_ATP-bd_1"/>
</dbReference>
<dbReference type="FunFam" id="3.40.50.300:FF:000006">
    <property type="entry name" value="DNA-binding transcriptional regulator NtrC"/>
    <property type="match status" value="1"/>
</dbReference>
<dbReference type="Proteomes" id="UP000219621">
    <property type="component" value="Unassembled WGS sequence"/>
</dbReference>
<name>A0A286GJU0_9PROT</name>
<keyword evidence="6 11" id="KW-0238">DNA-binding</keyword>
<keyword evidence="12" id="KW-1185">Reference proteome</keyword>
<dbReference type="PROSITE" id="PS50045">
    <property type="entry name" value="SIGMA54_INTERACT_4"/>
    <property type="match status" value="1"/>
</dbReference>
<sequence>MILKSSPLEPAAAETAEKMRLLLAALDASPDGVIVIDPARRVAFCNKEAQAVGGFTVRKPTGVPFGELVADSSLDWTAVTERIDGGRVGDALLHSDGIGAIFVTVRRIPELPGALLVILRDLSVFDHARRVARGDRDAAAFAGGVERKIRPDFARQRQLSPYLDRIMARGERALLQNARVLITGESGVGKTEIARHLHTFVSNATDPFVAVNCAAIPETLFESELFGYEKGAFTGASTDGKKGLIEAAEGGTLFLDEVGEIPLTLQAKLLSFLEDGLVMRVGSTKPRRVNVRIISATNRDLLALAEERRFRTDLYYRLAVVNMPLKPLREMPELLDHLIDRTVAGINQRRATPLALAPDLLRRLRAYAYPGNIRELVNLLQQISVLGDDEDELPRRLQNLSDGAAAIGAGPSTATGAPPEGAPLREQVAAFEARIIEAAIREHGSKRKAAAALGVDIGTIVRKTNKGGKTPDGEH</sequence>
<dbReference type="PROSITE" id="PS00688">
    <property type="entry name" value="SIGMA54_INTERACT_3"/>
    <property type="match status" value="1"/>
</dbReference>
<evidence type="ECO:0000256" key="6">
    <source>
        <dbReference type="ARBA" id="ARBA00023125"/>
    </source>
</evidence>
<reference evidence="12" key="1">
    <citation type="submission" date="2017-09" db="EMBL/GenBank/DDBJ databases">
        <authorList>
            <person name="Varghese N."/>
            <person name="Submissions S."/>
        </authorList>
    </citation>
    <scope>NUCLEOTIDE SEQUENCE [LARGE SCALE GENOMIC DNA]</scope>
    <source>
        <strain evidence="12">USBA 140</strain>
    </source>
</reference>
<dbReference type="GO" id="GO:0000160">
    <property type="term" value="P:phosphorelay signal transduction system"/>
    <property type="evidence" value="ECO:0007669"/>
    <property type="project" value="UniProtKB-KW"/>
</dbReference>